<protein>
    <recommendedName>
        <fullName evidence="5">HAD-like protein</fullName>
    </recommendedName>
</protein>
<dbReference type="HOGENOM" id="CLU_045011_3_2_1"/>
<keyword evidence="4" id="KW-1185">Reference proteome</keyword>
<accession>A0A067PVD3</accession>
<feature type="compositionally biased region" description="Low complexity" evidence="2">
    <location>
        <begin position="109"/>
        <end position="130"/>
    </location>
</feature>
<name>A0A067PVD3_9AGAM</name>
<proteinExistence type="predicted"/>
<dbReference type="PANTHER" id="PTHR43316">
    <property type="entry name" value="HYDROLASE, HALOACID DELAHOGENASE-RELATED"/>
    <property type="match status" value="1"/>
</dbReference>
<dbReference type="SFLD" id="SFLDG01129">
    <property type="entry name" value="C1.5:_HAD__Beta-PGM__Phosphata"/>
    <property type="match status" value="1"/>
</dbReference>
<reference evidence="4" key="1">
    <citation type="journal article" date="2014" name="Proc. Natl. Acad. Sci. U.S.A.">
        <title>Extensive sampling of basidiomycete genomes demonstrates inadequacy of the white-rot/brown-rot paradigm for wood decay fungi.</title>
        <authorList>
            <person name="Riley R."/>
            <person name="Salamov A.A."/>
            <person name="Brown D.W."/>
            <person name="Nagy L.G."/>
            <person name="Floudas D."/>
            <person name="Held B.W."/>
            <person name="Levasseur A."/>
            <person name="Lombard V."/>
            <person name="Morin E."/>
            <person name="Otillar R."/>
            <person name="Lindquist E.A."/>
            <person name="Sun H."/>
            <person name="LaButti K.M."/>
            <person name="Schmutz J."/>
            <person name="Jabbour D."/>
            <person name="Luo H."/>
            <person name="Baker S.E."/>
            <person name="Pisabarro A.G."/>
            <person name="Walton J.D."/>
            <person name="Blanchette R.A."/>
            <person name="Henrissat B."/>
            <person name="Martin F."/>
            <person name="Cullen D."/>
            <person name="Hibbett D.S."/>
            <person name="Grigoriev I.V."/>
        </authorList>
    </citation>
    <scope>NUCLEOTIDE SEQUENCE [LARGE SCALE GENOMIC DNA]</scope>
    <source>
        <strain evidence="4">MUCL 33604</strain>
    </source>
</reference>
<dbReference type="Gene3D" id="1.10.150.750">
    <property type="match status" value="1"/>
</dbReference>
<feature type="region of interest" description="Disordered" evidence="2">
    <location>
        <begin position="97"/>
        <end position="136"/>
    </location>
</feature>
<dbReference type="InterPro" id="IPR023214">
    <property type="entry name" value="HAD_sf"/>
</dbReference>
<evidence type="ECO:0000313" key="3">
    <source>
        <dbReference type="EMBL" id="KDQ58684.1"/>
    </source>
</evidence>
<dbReference type="GO" id="GO:0016787">
    <property type="term" value="F:hydrolase activity"/>
    <property type="evidence" value="ECO:0007669"/>
    <property type="project" value="UniProtKB-KW"/>
</dbReference>
<gene>
    <name evidence="3" type="ORF">JAAARDRAFT_34521</name>
</gene>
<dbReference type="InterPro" id="IPR036412">
    <property type="entry name" value="HAD-like_sf"/>
</dbReference>
<dbReference type="OrthoDB" id="20198at2759"/>
<dbReference type="InterPro" id="IPR051540">
    <property type="entry name" value="S-2-haloacid_dehalogenase"/>
</dbReference>
<dbReference type="AlphaFoldDB" id="A0A067PVD3"/>
<keyword evidence="1" id="KW-0378">Hydrolase</keyword>
<organism evidence="3 4">
    <name type="scientific">Jaapia argillacea MUCL 33604</name>
    <dbReference type="NCBI Taxonomy" id="933084"/>
    <lineage>
        <taxon>Eukaryota</taxon>
        <taxon>Fungi</taxon>
        <taxon>Dikarya</taxon>
        <taxon>Basidiomycota</taxon>
        <taxon>Agaricomycotina</taxon>
        <taxon>Agaricomycetes</taxon>
        <taxon>Agaricomycetidae</taxon>
        <taxon>Jaapiales</taxon>
        <taxon>Jaapiaceae</taxon>
        <taxon>Jaapia</taxon>
    </lineage>
</organism>
<dbReference type="Gene3D" id="3.40.50.1000">
    <property type="entry name" value="HAD superfamily/HAD-like"/>
    <property type="match status" value="1"/>
</dbReference>
<evidence type="ECO:0000256" key="1">
    <source>
        <dbReference type="ARBA" id="ARBA00022801"/>
    </source>
</evidence>
<dbReference type="SUPFAM" id="SSF56784">
    <property type="entry name" value="HAD-like"/>
    <property type="match status" value="1"/>
</dbReference>
<dbReference type="Proteomes" id="UP000027265">
    <property type="component" value="Unassembled WGS sequence"/>
</dbReference>
<dbReference type="PANTHER" id="PTHR43316:SF9">
    <property type="entry name" value="ACID DEHALOGENASE, PUTATIVE (AFU_ORTHOLOGUE AFUA_6G14460)-RELATED"/>
    <property type="match status" value="1"/>
</dbReference>
<evidence type="ECO:0000256" key="2">
    <source>
        <dbReference type="SAM" id="MobiDB-lite"/>
    </source>
</evidence>
<dbReference type="SFLD" id="SFLDS00003">
    <property type="entry name" value="Haloacid_Dehalogenase"/>
    <property type="match status" value="1"/>
</dbReference>
<evidence type="ECO:0008006" key="5">
    <source>
        <dbReference type="Google" id="ProtNLM"/>
    </source>
</evidence>
<dbReference type="InterPro" id="IPR041492">
    <property type="entry name" value="HAD_2"/>
</dbReference>
<dbReference type="Pfam" id="PF13419">
    <property type="entry name" value="HAD_2"/>
    <property type="match status" value="1"/>
</dbReference>
<dbReference type="EMBL" id="KL197717">
    <property type="protein sequence ID" value="KDQ58684.1"/>
    <property type="molecule type" value="Genomic_DNA"/>
</dbReference>
<evidence type="ECO:0000313" key="4">
    <source>
        <dbReference type="Proteomes" id="UP000027265"/>
    </source>
</evidence>
<dbReference type="InParanoid" id="A0A067PVD3"/>
<sequence length="297" mass="32103">MPSLTSYKALQFDVYGTLIDWESGLYTALLPLLSSAPPSRTKGWGKKEVLEAYASVEKDLQVREPGMLYTELMGRVWEEMARRLGVDVSRLVVTEEGGGVVGGNEKGEGTSSGPTTSSTSASTDASTTSSKQPLSPPALRFAHSIRTWPPFPDTVEALQRLSKHYKLAILSNVDRDSFSYTLPHLHPPSSPSPFSQILTSQETSSYKPSLATFLSSLSSLHSKFGIKKEEVCVVACSLFHDIEPAGKLGLGRVWIDRGGVIGGVGGEGGGEVEWDWKFGSLGEFVDVVEEAFRAEGK</sequence>